<dbReference type="Pfam" id="PF02780">
    <property type="entry name" value="Transketolase_C"/>
    <property type="match status" value="1"/>
</dbReference>
<evidence type="ECO:0000313" key="8">
    <source>
        <dbReference type="Proteomes" id="UP000050502"/>
    </source>
</evidence>
<dbReference type="Gene3D" id="3.40.50.970">
    <property type="match status" value="2"/>
</dbReference>
<dbReference type="PANTHER" id="PTHR42980:SF1">
    <property type="entry name" value="2-OXOISOVALERATE DEHYDROGENASE SUBUNIT BETA, MITOCHONDRIAL"/>
    <property type="match status" value="1"/>
</dbReference>
<evidence type="ECO:0000256" key="2">
    <source>
        <dbReference type="ARBA" id="ARBA00012277"/>
    </source>
</evidence>
<dbReference type="InterPro" id="IPR005475">
    <property type="entry name" value="Transketolase-like_Pyr-bd"/>
</dbReference>
<dbReference type="FunFam" id="3.40.50.920:FF:000001">
    <property type="entry name" value="Pyruvate dehydrogenase E1 beta subunit"/>
    <property type="match status" value="1"/>
</dbReference>
<dbReference type="Pfam" id="PF00676">
    <property type="entry name" value="E1_dh"/>
    <property type="match status" value="1"/>
</dbReference>
<keyword evidence="4" id="KW-0786">Thiamine pyrophosphate</keyword>
<dbReference type="InterPro" id="IPR009014">
    <property type="entry name" value="Transketo_C/PFOR_II"/>
</dbReference>
<dbReference type="EMBL" id="LGKN01000006">
    <property type="protein sequence ID" value="KPL87196.1"/>
    <property type="molecule type" value="Genomic_DNA"/>
</dbReference>
<evidence type="ECO:0000259" key="6">
    <source>
        <dbReference type="SMART" id="SM00861"/>
    </source>
</evidence>
<organism evidence="7 8">
    <name type="scientific">Ardenticatena maritima</name>
    <dbReference type="NCBI Taxonomy" id="872965"/>
    <lineage>
        <taxon>Bacteria</taxon>
        <taxon>Bacillati</taxon>
        <taxon>Chloroflexota</taxon>
        <taxon>Ardenticatenia</taxon>
        <taxon>Ardenticatenales</taxon>
        <taxon>Ardenticatenaceae</taxon>
        <taxon>Ardenticatena</taxon>
    </lineage>
</organism>
<dbReference type="AlphaFoldDB" id="A0A0P6YAU4"/>
<dbReference type="InterPro" id="IPR033248">
    <property type="entry name" value="Transketolase_C"/>
</dbReference>
<dbReference type="SMART" id="SM00861">
    <property type="entry name" value="Transket_pyr"/>
    <property type="match status" value="1"/>
</dbReference>
<comment type="caution">
    <text evidence="7">The sequence shown here is derived from an EMBL/GenBank/DDBJ whole genome shotgun (WGS) entry which is preliminary data.</text>
</comment>
<dbReference type="GO" id="GO:0007584">
    <property type="term" value="P:response to nutrient"/>
    <property type="evidence" value="ECO:0007669"/>
    <property type="project" value="TreeGrafter"/>
</dbReference>
<dbReference type="CDD" id="cd07036">
    <property type="entry name" value="TPP_PYR_E1-PDHc-beta_like"/>
    <property type="match status" value="1"/>
</dbReference>
<gene>
    <name evidence="7" type="ORF">SE16_11810</name>
</gene>
<evidence type="ECO:0000256" key="4">
    <source>
        <dbReference type="ARBA" id="ARBA00023052"/>
    </source>
</evidence>
<dbReference type="SUPFAM" id="SSF52922">
    <property type="entry name" value="TK C-terminal domain-like"/>
    <property type="match status" value="1"/>
</dbReference>
<dbReference type="InterPro" id="IPR029061">
    <property type="entry name" value="THDP-binding"/>
</dbReference>
<dbReference type="EC" id="1.2.4.4" evidence="2"/>
<evidence type="ECO:0000256" key="3">
    <source>
        <dbReference type="ARBA" id="ARBA00023002"/>
    </source>
</evidence>
<sequence length="685" mass="74339">MGTPALDWTHIARLMLLSRTLDTIEETELLPSGEVIYQFSAGGHELAQVLLGLQLTHPHDGVSSYYRSRPLMLTLGLTLEEALAGSMAREGSPSGGRDVGVVFNRPGRGERPTVLPAAGDVGSQYTPAAGWAQAIRYHVEQLGHSDWEGAIAVVCGGDGSVAANGFWSALTIATTLRLPMLFFIEDNNYAISVRHELQTPGGNIAENLAAFKNLTVMQCDGTDPREAPGVIAEAVRLVREGHGPVLLRASVVRLPGHSSVDTAAYKSPEEREAEQQRDPLRRVREFLVPNHMSAEEWAALEAEAEARVRAAVETVRAWPEPTPGTGTRHVFFEGEVQQQGGLLPEGVVLPKGTDVPHPDTPVRINLVDAVLRTLQHELRVNPRMLVFGEDVGVKGGVHGATRGLQTEFGEARVFDTSLSEEGIIGRSMGMAIAGLLPVPEIQFRKYMDPATEQMNNLGTIRWRTNNRFAAPVVVRMPVGFSKKVGDPWHSVSDEAVLAHKPGWYVVMPSNAEDAVGLLRTALRGNDPVVFLEHRNLLDNSVARRPYPGDDFMLPLGKAAVVQEGNDLTVVTWGAMVYRCLEAAEAFPGAVEIIDLRTIKPWDHEAVLASVEKTGRCLIVHEDCYTAGFGAEVAATIAEAVFFSLDAPVYRVAGADCPVPYNKRLMDDVVPTVARIQAAMEEALTV</sequence>
<reference evidence="7 8" key="1">
    <citation type="submission" date="2015-07" db="EMBL/GenBank/DDBJ databases">
        <title>Whole genome sequence of Ardenticatena maritima DSM 23922.</title>
        <authorList>
            <person name="Hemp J."/>
            <person name="Ward L.M."/>
            <person name="Pace L.A."/>
            <person name="Fischer W.W."/>
        </authorList>
    </citation>
    <scope>NUCLEOTIDE SEQUENCE [LARGE SCALE GENOMIC DNA]</scope>
    <source>
        <strain evidence="7 8">110S</strain>
    </source>
</reference>
<dbReference type="RefSeq" id="WP_060687635.1">
    <property type="nucleotide sequence ID" value="NZ_LGKN01000006.1"/>
</dbReference>
<dbReference type="CDD" id="cd02000">
    <property type="entry name" value="TPP_E1_PDC_ADC_BCADC"/>
    <property type="match status" value="1"/>
</dbReference>
<feature type="domain" description="Transketolase-like pyrimidine-binding" evidence="6">
    <location>
        <begin position="364"/>
        <end position="539"/>
    </location>
</feature>
<dbReference type="PATRIC" id="fig|872965.6.peg.2822"/>
<keyword evidence="7" id="KW-0670">Pyruvate</keyword>
<dbReference type="Proteomes" id="UP000050502">
    <property type="component" value="Unassembled WGS sequence"/>
</dbReference>
<proteinExistence type="predicted"/>
<evidence type="ECO:0000256" key="5">
    <source>
        <dbReference type="ARBA" id="ARBA00051911"/>
    </source>
</evidence>
<protein>
    <recommendedName>
        <fullName evidence="2">3-methyl-2-oxobutanoate dehydrogenase (2-methylpropanoyl-transferring)</fullName>
        <ecNumber evidence="2">1.2.4.4</ecNumber>
    </recommendedName>
</protein>
<dbReference type="GO" id="GO:0003863">
    <property type="term" value="F:branched-chain 2-oxo acid dehydrogenase activity"/>
    <property type="evidence" value="ECO:0007669"/>
    <property type="project" value="UniProtKB-EC"/>
</dbReference>
<accession>A0A0P6YAU4</accession>
<dbReference type="Gene3D" id="3.40.50.920">
    <property type="match status" value="1"/>
</dbReference>
<dbReference type="PANTHER" id="PTHR42980">
    <property type="entry name" value="2-OXOISOVALERATE DEHYDROGENASE SUBUNIT BETA-RELATED"/>
    <property type="match status" value="1"/>
</dbReference>
<comment type="catalytic activity">
    <reaction evidence="5">
        <text>N(6)-[(R)-lipoyl]-L-lysyl-[protein] + 2-oxoglutarate + H(+) = N(6)-[(R)-S(8)-succinyldihydrolipoyl]-L-lysyl-[protein] + CO2</text>
        <dbReference type="Rhea" id="RHEA:12188"/>
        <dbReference type="Rhea" id="RHEA-COMP:10474"/>
        <dbReference type="Rhea" id="RHEA-COMP:20092"/>
        <dbReference type="ChEBI" id="CHEBI:15378"/>
        <dbReference type="ChEBI" id="CHEBI:16526"/>
        <dbReference type="ChEBI" id="CHEBI:16810"/>
        <dbReference type="ChEBI" id="CHEBI:83099"/>
        <dbReference type="ChEBI" id="CHEBI:83120"/>
        <dbReference type="EC" id="1.2.4.2"/>
    </reaction>
</comment>
<dbReference type="InterPro" id="IPR001017">
    <property type="entry name" value="DH_E1"/>
</dbReference>
<comment type="cofactor">
    <cofactor evidence="1">
        <name>thiamine diphosphate</name>
        <dbReference type="ChEBI" id="CHEBI:58937"/>
    </cofactor>
</comment>
<evidence type="ECO:0000256" key="1">
    <source>
        <dbReference type="ARBA" id="ARBA00001964"/>
    </source>
</evidence>
<name>A0A0P6YAU4_9CHLR</name>
<evidence type="ECO:0000313" key="7">
    <source>
        <dbReference type="EMBL" id="KPL87196.1"/>
    </source>
</evidence>
<dbReference type="SUPFAM" id="SSF52518">
    <property type="entry name" value="Thiamin diphosphate-binding fold (THDP-binding)"/>
    <property type="match status" value="2"/>
</dbReference>
<dbReference type="GO" id="GO:0009083">
    <property type="term" value="P:branched-chain amino acid catabolic process"/>
    <property type="evidence" value="ECO:0007669"/>
    <property type="project" value="TreeGrafter"/>
</dbReference>
<dbReference type="Pfam" id="PF02779">
    <property type="entry name" value="Transket_pyr"/>
    <property type="match status" value="1"/>
</dbReference>
<keyword evidence="3" id="KW-0560">Oxidoreductase</keyword>
<dbReference type="GO" id="GO:0004591">
    <property type="term" value="F:oxoglutarate dehydrogenase (succinyl-transferring) activity"/>
    <property type="evidence" value="ECO:0007669"/>
    <property type="project" value="UniProtKB-EC"/>
</dbReference>